<gene>
    <name evidence="3" type="ORF">SAMN02745148_01941</name>
</gene>
<sequence length="157" mass="15890">MRKIAFAAAIAAATTAGIAQADTSVEVPLNGTLAKECAISAYLNGPFDALDMKSTEKQGAESVTVNCNYGGSASVTFASANAGKMVSDNSEVPYQLIVSGSGSPFANGVSLATAQTWNGWPTVANNDQSRSLSVKLDSAATVAGDYSDNITVSVAAN</sequence>
<feature type="domain" description="Spore coat protein U/FanG" evidence="2">
    <location>
        <begin position="29"/>
        <end position="152"/>
    </location>
</feature>
<evidence type="ECO:0000259" key="2">
    <source>
        <dbReference type="Pfam" id="PF05229"/>
    </source>
</evidence>
<evidence type="ECO:0000313" key="4">
    <source>
        <dbReference type="Proteomes" id="UP000184346"/>
    </source>
</evidence>
<dbReference type="AlphaFoldDB" id="A0A1M4ZBK1"/>
<dbReference type="RefSeq" id="WP_072822200.1">
    <property type="nucleotide sequence ID" value="NZ_FQUJ01000007.1"/>
</dbReference>
<dbReference type="Proteomes" id="UP000184346">
    <property type="component" value="Unassembled WGS sequence"/>
</dbReference>
<name>A0A1M4ZBK1_9GAMM</name>
<feature type="signal peptide" evidence="1">
    <location>
        <begin position="1"/>
        <end position="21"/>
    </location>
</feature>
<evidence type="ECO:0000256" key="1">
    <source>
        <dbReference type="SAM" id="SignalP"/>
    </source>
</evidence>
<dbReference type="Pfam" id="PF05229">
    <property type="entry name" value="SCPU"/>
    <property type="match status" value="1"/>
</dbReference>
<dbReference type="InterPro" id="IPR007893">
    <property type="entry name" value="Spore_coat_U/FanG"/>
</dbReference>
<organism evidence="3 4">
    <name type="scientific">Modicisalibacter ilicicola DSM 19980</name>
    <dbReference type="NCBI Taxonomy" id="1121942"/>
    <lineage>
        <taxon>Bacteria</taxon>
        <taxon>Pseudomonadati</taxon>
        <taxon>Pseudomonadota</taxon>
        <taxon>Gammaproteobacteria</taxon>
        <taxon>Oceanospirillales</taxon>
        <taxon>Halomonadaceae</taxon>
        <taxon>Modicisalibacter</taxon>
    </lineage>
</organism>
<reference evidence="3 4" key="1">
    <citation type="submission" date="2016-11" db="EMBL/GenBank/DDBJ databases">
        <authorList>
            <person name="Jaros S."/>
            <person name="Januszkiewicz K."/>
            <person name="Wedrychowicz H."/>
        </authorList>
    </citation>
    <scope>NUCLEOTIDE SEQUENCE [LARGE SCALE GENOMIC DNA]</scope>
    <source>
        <strain evidence="3 4">DSM 19980</strain>
    </source>
</reference>
<keyword evidence="4" id="KW-1185">Reference proteome</keyword>
<keyword evidence="3" id="KW-0946">Virion</keyword>
<feature type="chain" id="PRO_5012477185" evidence="1">
    <location>
        <begin position="22"/>
        <end position="157"/>
    </location>
</feature>
<dbReference type="OrthoDB" id="5739278at2"/>
<keyword evidence="3" id="KW-0167">Capsid protein</keyword>
<protein>
    <submittedName>
        <fullName evidence="3">Spore Coat Protein U domain-containing protein</fullName>
    </submittedName>
</protein>
<keyword evidence="1" id="KW-0732">Signal</keyword>
<accession>A0A1M4ZBK1</accession>
<proteinExistence type="predicted"/>
<evidence type="ECO:0000313" key="3">
    <source>
        <dbReference type="EMBL" id="SHF15423.1"/>
    </source>
</evidence>
<dbReference type="EMBL" id="FQUJ01000007">
    <property type="protein sequence ID" value="SHF15423.1"/>
    <property type="molecule type" value="Genomic_DNA"/>
</dbReference>
<dbReference type="STRING" id="1121942.SAMN02745148_01941"/>